<organism evidence="2 3">
    <name type="scientific">Clostridium novyi (strain NT)</name>
    <dbReference type="NCBI Taxonomy" id="386415"/>
    <lineage>
        <taxon>Bacteria</taxon>
        <taxon>Bacillati</taxon>
        <taxon>Bacillota</taxon>
        <taxon>Clostridia</taxon>
        <taxon>Eubacteriales</taxon>
        <taxon>Clostridiaceae</taxon>
        <taxon>Clostridium</taxon>
    </lineage>
</organism>
<feature type="transmembrane region" description="Helical" evidence="1">
    <location>
        <begin position="6"/>
        <end position="28"/>
    </location>
</feature>
<evidence type="ECO:0000256" key="1">
    <source>
        <dbReference type="SAM" id="Phobius"/>
    </source>
</evidence>
<proteinExistence type="predicted"/>
<keyword evidence="1" id="KW-0472">Membrane</keyword>
<dbReference type="EMBL" id="CP000382">
    <property type="protein sequence ID" value="ABK60674.1"/>
    <property type="molecule type" value="Genomic_DNA"/>
</dbReference>
<name>A0Q082_CLONN</name>
<evidence type="ECO:0000313" key="2">
    <source>
        <dbReference type="EMBL" id="ABK60674.1"/>
    </source>
</evidence>
<keyword evidence="3" id="KW-1185">Reference proteome</keyword>
<dbReference type="HOGENOM" id="CLU_1683481_0_0_9"/>
<protein>
    <submittedName>
        <fullName evidence="2">Conserved protein, putative</fullName>
    </submittedName>
</protein>
<dbReference type="InterPro" id="IPR012902">
    <property type="entry name" value="N_methyl_site"/>
</dbReference>
<keyword evidence="1" id="KW-0812">Transmembrane</keyword>
<reference evidence="2 3" key="1">
    <citation type="journal article" date="2006" name="Nat. Biotechnol.">
        <title>The genome and transcriptomes of the anti-tumor agent Clostridium novyi-NT.</title>
        <authorList>
            <person name="Bettegowda C."/>
            <person name="Huang X."/>
            <person name="Lin J."/>
            <person name="Cheong I."/>
            <person name="Kohli M."/>
            <person name="Szabo S.A."/>
            <person name="Zhang X."/>
            <person name="Diaz L.A. Jr."/>
            <person name="Velculescu V.E."/>
            <person name="Parmigiani G."/>
            <person name="Kinzler K.W."/>
            <person name="Vogelstein B."/>
            <person name="Zhou S."/>
        </authorList>
    </citation>
    <scope>NUCLEOTIDE SEQUENCE [LARGE SCALE GENOMIC DNA]</scope>
    <source>
        <strain evidence="2 3">NT</strain>
    </source>
</reference>
<dbReference type="NCBIfam" id="TIGR02532">
    <property type="entry name" value="IV_pilin_GFxxxE"/>
    <property type="match status" value="1"/>
</dbReference>
<dbReference type="PATRIC" id="fig|386415.7.peg.1063"/>
<evidence type="ECO:0000313" key="3">
    <source>
        <dbReference type="Proteomes" id="UP000008220"/>
    </source>
</evidence>
<sequence>MKKGYGLIEVLVTLFIISILMLIEVDLVTKESIRYKRNISLDREECYCNSALHFVENEINDIKNKSLIIKDNNIVLEKENGDKYTIKTEGNNGKYKLIILYDKLIDGNKNKNTIAEDLKDVKINKNKNVVYIYIESLKGKKFYKCIGLNQNIEDT</sequence>
<dbReference type="STRING" id="386415.NT01CX_1961"/>
<dbReference type="Proteomes" id="UP000008220">
    <property type="component" value="Chromosome"/>
</dbReference>
<keyword evidence="1" id="KW-1133">Transmembrane helix</keyword>
<dbReference type="RefSeq" id="WP_011722038.1">
    <property type="nucleotide sequence ID" value="NC_008593.1"/>
</dbReference>
<dbReference type="AlphaFoldDB" id="A0Q082"/>
<dbReference type="Pfam" id="PF07963">
    <property type="entry name" value="N_methyl"/>
    <property type="match status" value="1"/>
</dbReference>
<gene>
    <name evidence="2" type="ordered locus">NT01CX_1961</name>
</gene>
<accession>A0Q082</accession>
<dbReference type="KEGG" id="cno:NT01CX_1961"/>
<dbReference type="eggNOG" id="ENOG502ZF3T">
    <property type="taxonomic scope" value="Bacteria"/>
</dbReference>